<organism evidence="9 10">
    <name type="scientific">Rhodoblastus sphagnicola</name>
    <dbReference type="NCBI Taxonomy" id="333368"/>
    <lineage>
        <taxon>Bacteria</taxon>
        <taxon>Pseudomonadati</taxon>
        <taxon>Pseudomonadota</taxon>
        <taxon>Alphaproteobacteria</taxon>
        <taxon>Hyphomicrobiales</taxon>
        <taxon>Rhodoblastaceae</taxon>
        <taxon>Rhodoblastus</taxon>
    </lineage>
</organism>
<sequence>MKRLILRTILLALTPMLRNAAKKPALAREMARFNCVVQVKLMDQSIARHYVFQGGRVSGRTGLHSAPDVVIAFKDIETALALLNPDPDMAEVVHCAKNFKVVMTGRSELQVWFSQLVNKINNARLQMGVPQPDGTVRLTTVTNGGPLFVYVRNGKIVRVTPIDFDKSDPPSWTIKARGKSFTPLRRGTVAPHAMAIKSVVYSDKRILHPMKRVDFDPDGARNPQSRGISGYERISWDEALDIVAKEIVRQKRVHGPGSIFIPMSSHHQWGNVGYYLSALMRFGNLIGFTRMAANPDSWEGWYWGAQHHYGNSMRVGISGNYGTVEDCLKETDLIVFWSSDPESTNGAYMGFEGTQRRLWAKQLGIEFVHIDPHFNATAQLLGGKWFPIRPTTDPALALAIMYVWVMEGTYDKDYVARNTTGFDEWRDYLLGTSDGAPKTPEWQEDETGLPAKDVRALARKWASRKTYLSPGTGGSGFGGACRGATGAQWARSMILMMAMQGWGKPGVNMGNLQAGTPVDLAFYFPGYADGGISGDLQWTANAVNNYQRMPHVLTMNPVRQMIPRQQFPDAILNGQASGYLWDGSASEVQFAPFTYPMPGYSPIHMIYRYGGSFFSTLTDSSRMIEAYRHESIEFIVNQSIFLEGEVQFADVILPACTSLERYDIGEWGSGGGYLPHGFNALNHRVIALQHKCVEPLGESKSDYQIFTEILNRLGLGAMFTEGCTELDWCKRVFKSSDVAKHISWKQFCKKGYFVVPAERDEMREAVNMRWFAEGRPKDVPEAMPLPSQYAKEFGKGLSTPSGKIEFLPEILKRADPNNAERPVLNKYIAAWEGPRNVELAKKFPLQMIATHSRYSFHTSADGKNSFINDLAEHRTMVDGHYYWIVRLSAEDARSRGVDRGDLVKVFNERGAVICAADVSPMVARGVVKSYESSAEYQPRVIDGETVDIGGCMNLLTSSRSQMKGTSSMSPNSCLVEIKKWAGRAA</sequence>
<dbReference type="RefSeq" id="WP_104508772.1">
    <property type="nucleotide sequence ID" value="NZ_JACIGC010000018.1"/>
</dbReference>
<dbReference type="EMBL" id="NHSJ01000094">
    <property type="protein sequence ID" value="PPQ29369.1"/>
    <property type="molecule type" value="Genomic_DNA"/>
</dbReference>
<evidence type="ECO:0000256" key="3">
    <source>
        <dbReference type="ARBA" id="ARBA00022505"/>
    </source>
</evidence>
<feature type="domain" description="Molybdopterin oxidoreductase" evidence="6">
    <location>
        <begin position="205"/>
        <end position="711"/>
    </location>
</feature>
<evidence type="ECO:0000256" key="1">
    <source>
        <dbReference type="ARBA" id="ARBA00001942"/>
    </source>
</evidence>
<evidence type="ECO:0000259" key="7">
    <source>
        <dbReference type="Pfam" id="PF01568"/>
    </source>
</evidence>
<dbReference type="Gene3D" id="2.20.25.340">
    <property type="match status" value="1"/>
</dbReference>
<dbReference type="SUPFAM" id="SSF53706">
    <property type="entry name" value="Formate dehydrogenase/DMSO reductase, domains 1-3"/>
    <property type="match status" value="1"/>
</dbReference>
<dbReference type="Pfam" id="PF00384">
    <property type="entry name" value="Molybdopterin"/>
    <property type="match status" value="1"/>
</dbReference>
<feature type="domain" description="Molybdopterin dinucleotide-binding" evidence="7">
    <location>
        <begin position="879"/>
        <end position="964"/>
    </location>
</feature>
<dbReference type="InterPro" id="IPR009010">
    <property type="entry name" value="Asp_de-COase-like_dom_sf"/>
</dbReference>
<evidence type="ECO:0000313" key="9">
    <source>
        <dbReference type="EMBL" id="PPQ29369.1"/>
    </source>
</evidence>
<keyword evidence="9" id="KW-0808">Transferase</keyword>
<dbReference type="GO" id="GO:0009061">
    <property type="term" value="P:anaerobic respiration"/>
    <property type="evidence" value="ECO:0007669"/>
    <property type="project" value="TreeGrafter"/>
</dbReference>
<protein>
    <submittedName>
        <fullName evidence="9">Pyrogallol hydroxytransferase large subunit</fullName>
    </submittedName>
</protein>
<dbReference type="GO" id="GO:0009055">
    <property type="term" value="F:electron transfer activity"/>
    <property type="evidence" value="ECO:0007669"/>
    <property type="project" value="TreeGrafter"/>
</dbReference>
<dbReference type="PANTHER" id="PTHR43742">
    <property type="entry name" value="TRIMETHYLAMINE-N-OXIDE REDUCTASE"/>
    <property type="match status" value="1"/>
</dbReference>
<comment type="cofactor">
    <cofactor evidence="1">
        <name>Mo-bis(molybdopterin guanine dinucleotide)</name>
        <dbReference type="ChEBI" id="CHEBI:60539"/>
    </cofactor>
</comment>
<dbReference type="GO" id="GO:0030288">
    <property type="term" value="C:outer membrane-bounded periplasmic space"/>
    <property type="evidence" value="ECO:0007669"/>
    <property type="project" value="TreeGrafter"/>
</dbReference>
<keyword evidence="10" id="KW-1185">Reference proteome</keyword>
<evidence type="ECO:0000256" key="2">
    <source>
        <dbReference type="ARBA" id="ARBA00010312"/>
    </source>
</evidence>
<dbReference type="Pfam" id="PF01568">
    <property type="entry name" value="Molydop_binding"/>
    <property type="match status" value="1"/>
</dbReference>
<reference evidence="9 10" key="1">
    <citation type="journal article" date="2018" name="Arch. Microbiol.">
        <title>New insights into the metabolic potential of the phototrophic purple bacterium Rhodopila globiformis DSM 161(T) from its draft genome sequence and evidence for a vanadium-dependent nitrogenase.</title>
        <authorList>
            <person name="Imhoff J.F."/>
            <person name="Rahn T."/>
            <person name="Kunzel S."/>
            <person name="Neulinger S.C."/>
        </authorList>
    </citation>
    <scope>NUCLEOTIDE SEQUENCE [LARGE SCALE GENOMIC DNA]</scope>
    <source>
        <strain evidence="9 10">DSM 16996</strain>
    </source>
</reference>
<evidence type="ECO:0000259" key="8">
    <source>
        <dbReference type="Pfam" id="PF21423"/>
    </source>
</evidence>
<evidence type="ECO:0000256" key="4">
    <source>
        <dbReference type="ARBA" id="ARBA00022723"/>
    </source>
</evidence>
<dbReference type="Gene3D" id="3.40.50.740">
    <property type="match status" value="2"/>
</dbReference>
<dbReference type="PANTHER" id="PTHR43742:SF10">
    <property type="entry name" value="TRIMETHYLAMINE-N-OXIDE REDUCTASE 2"/>
    <property type="match status" value="1"/>
</dbReference>
<keyword evidence="3" id="KW-0500">Molybdenum</keyword>
<proteinExistence type="inferred from homology"/>
<dbReference type="InterPro" id="IPR050612">
    <property type="entry name" value="Prok_Mopterin_Oxidored"/>
</dbReference>
<dbReference type="AlphaFoldDB" id="A0A2S6N439"/>
<dbReference type="InterPro" id="IPR049032">
    <property type="entry name" value="AhtL-like_N"/>
</dbReference>
<gene>
    <name evidence="9" type="ORF">CCR94_15540</name>
</gene>
<accession>A0A2S6N439</accession>
<dbReference type="Proteomes" id="UP000239089">
    <property type="component" value="Unassembled WGS sequence"/>
</dbReference>
<feature type="domain" description="Pyrogallol hydroxytransferase large subunit-like N-terminal" evidence="8">
    <location>
        <begin position="145"/>
        <end position="198"/>
    </location>
</feature>
<keyword evidence="4" id="KW-0479">Metal-binding</keyword>
<dbReference type="GO" id="GO:0016740">
    <property type="term" value="F:transferase activity"/>
    <property type="evidence" value="ECO:0007669"/>
    <property type="project" value="UniProtKB-KW"/>
</dbReference>
<dbReference type="GO" id="GO:0030151">
    <property type="term" value="F:molybdenum ion binding"/>
    <property type="evidence" value="ECO:0007669"/>
    <property type="project" value="TreeGrafter"/>
</dbReference>
<name>A0A2S6N439_9HYPH</name>
<dbReference type="GO" id="GO:0043546">
    <property type="term" value="F:molybdopterin cofactor binding"/>
    <property type="evidence" value="ECO:0007669"/>
    <property type="project" value="InterPro"/>
</dbReference>
<dbReference type="SUPFAM" id="SSF50692">
    <property type="entry name" value="ADC-like"/>
    <property type="match status" value="1"/>
</dbReference>
<comment type="caution">
    <text evidence="9">The sequence shown here is derived from an EMBL/GenBank/DDBJ whole genome shotgun (WGS) entry which is preliminary data.</text>
</comment>
<dbReference type="InterPro" id="IPR006657">
    <property type="entry name" value="MoPterin_dinucl-bd_dom"/>
</dbReference>
<dbReference type="Gene3D" id="2.40.40.20">
    <property type="match status" value="1"/>
</dbReference>
<evidence type="ECO:0000313" key="10">
    <source>
        <dbReference type="Proteomes" id="UP000239089"/>
    </source>
</evidence>
<dbReference type="GO" id="GO:0016491">
    <property type="term" value="F:oxidoreductase activity"/>
    <property type="evidence" value="ECO:0007669"/>
    <property type="project" value="UniProtKB-KW"/>
</dbReference>
<dbReference type="OrthoDB" id="9759518at2"/>
<dbReference type="InterPro" id="IPR006656">
    <property type="entry name" value="Mopterin_OxRdtase"/>
</dbReference>
<comment type="similarity">
    <text evidence="2">Belongs to the prokaryotic molybdopterin-containing oxidoreductase family.</text>
</comment>
<dbReference type="Pfam" id="PF21423">
    <property type="entry name" value="AhtL-like_1st"/>
    <property type="match status" value="1"/>
</dbReference>
<evidence type="ECO:0000259" key="6">
    <source>
        <dbReference type="Pfam" id="PF00384"/>
    </source>
</evidence>
<evidence type="ECO:0000256" key="5">
    <source>
        <dbReference type="ARBA" id="ARBA00023002"/>
    </source>
</evidence>
<keyword evidence="5" id="KW-0560">Oxidoreductase</keyword>